<evidence type="ECO:0000313" key="3">
    <source>
        <dbReference type="Proteomes" id="UP000245880"/>
    </source>
</evidence>
<accession>A0A316AGU0</accession>
<dbReference type="InterPro" id="IPR032710">
    <property type="entry name" value="NTF2-like_dom_sf"/>
</dbReference>
<keyword evidence="3" id="KW-1185">Reference proteome</keyword>
<dbReference type="PROSITE" id="PS51257">
    <property type="entry name" value="PROKAR_LIPOPROTEIN"/>
    <property type="match status" value="1"/>
</dbReference>
<proteinExistence type="predicted"/>
<dbReference type="AlphaFoldDB" id="A0A316AGU0"/>
<name>A0A316AGU0_9BACT</name>
<reference evidence="2 3" key="1">
    <citation type="submission" date="2018-03" db="EMBL/GenBank/DDBJ databases">
        <title>Genomic Encyclopedia of Archaeal and Bacterial Type Strains, Phase II (KMG-II): from individual species to whole genera.</title>
        <authorList>
            <person name="Goeker M."/>
        </authorList>
    </citation>
    <scope>NUCLEOTIDE SEQUENCE [LARGE SCALE GENOMIC DNA]</scope>
    <source>
        <strain evidence="2 3">DSM 100346</strain>
    </source>
</reference>
<feature type="chain" id="PRO_5016283078" evidence="1">
    <location>
        <begin position="22"/>
        <end position="284"/>
    </location>
</feature>
<comment type="caution">
    <text evidence="2">The sequence shown here is derived from an EMBL/GenBank/DDBJ whole genome shotgun (WGS) entry which is preliminary data.</text>
</comment>
<dbReference type="Proteomes" id="UP000245880">
    <property type="component" value="Unassembled WGS sequence"/>
</dbReference>
<gene>
    <name evidence="2" type="ORF">CLV98_10942</name>
</gene>
<feature type="signal peptide" evidence="1">
    <location>
        <begin position="1"/>
        <end position="21"/>
    </location>
</feature>
<evidence type="ECO:0000256" key="1">
    <source>
        <dbReference type="SAM" id="SignalP"/>
    </source>
</evidence>
<dbReference type="SUPFAM" id="SSF54427">
    <property type="entry name" value="NTF2-like"/>
    <property type="match status" value="2"/>
</dbReference>
<dbReference type="Gene3D" id="3.10.450.50">
    <property type="match status" value="2"/>
</dbReference>
<keyword evidence="1" id="KW-0732">Signal</keyword>
<sequence>MYQLKTKFLALALLMVGTALVSCNDDDDAPQLNQIQKTQAVLEAFESGNKEALDYISDTKYIQHNLTFPDGKGVLAGFFTGEPTGIKFENFRILEADNIVIAHSRYGGVWNNGTPQIGLDVFRFENGAIVEHWDNLQDESDPVTDVVNGNTQVNGPTQIGDGDAIANKTLITNMVNDILISGKWSIRDTYFSGSYIQHSVGMPNGTDWMASFPEGTPFYKSLKAIYTSGNFAFVRAEGYPDATTGLSTAFFDLFRIEDGKIVEHWDTQQVIPDASTWANTNGKW</sequence>
<dbReference type="EMBL" id="QGDT01000009">
    <property type="protein sequence ID" value="PWJ56933.1"/>
    <property type="molecule type" value="Genomic_DNA"/>
</dbReference>
<dbReference type="RefSeq" id="WP_109675757.1">
    <property type="nucleotide sequence ID" value="NZ_QGDT01000009.1"/>
</dbReference>
<dbReference type="OrthoDB" id="9812089at2"/>
<evidence type="ECO:0000313" key="2">
    <source>
        <dbReference type="EMBL" id="PWJ56933.1"/>
    </source>
</evidence>
<protein>
    <submittedName>
        <fullName evidence="2">Putative SnoaL-like aldol condensation-catalyzing enzyme</fullName>
    </submittedName>
</protein>
<organism evidence="2 3">
    <name type="scientific">Dyadobacter jejuensis</name>
    <dbReference type="NCBI Taxonomy" id="1082580"/>
    <lineage>
        <taxon>Bacteria</taxon>
        <taxon>Pseudomonadati</taxon>
        <taxon>Bacteroidota</taxon>
        <taxon>Cytophagia</taxon>
        <taxon>Cytophagales</taxon>
        <taxon>Spirosomataceae</taxon>
        <taxon>Dyadobacter</taxon>
    </lineage>
</organism>